<keyword evidence="2" id="KW-1133">Transmembrane helix</keyword>
<evidence type="ECO:0000313" key="4">
    <source>
        <dbReference type="EMBL" id="EGZ22953.1"/>
    </source>
</evidence>
<dbReference type="GeneID" id="20641268"/>
<organism evidence="4 5">
    <name type="scientific">Phytophthora sojae (strain P6497)</name>
    <name type="common">Soybean stem and root rot agent</name>
    <name type="synonym">Phytophthora megasperma f. sp. glycines</name>
    <dbReference type="NCBI Taxonomy" id="1094619"/>
    <lineage>
        <taxon>Eukaryota</taxon>
        <taxon>Sar</taxon>
        <taxon>Stramenopiles</taxon>
        <taxon>Oomycota</taxon>
        <taxon>Peronosporomycetes</taxon>
        <taxon>Peronosporales</taxon>
        <taxon>Peronosporaceae</taxon>
        <taxon>Phytophthora</taxon>
    </lineage>
</organism>
<dbReference type="InterPro" id="IPR032675">
    <property type="entry name" value="LRR_dom_sf"/>
</dbReference>
<feature type="domain" description="WLGC" evidence="3">
    <location>
        <begin position="687"/>
        <end position="737"/>
    </location>
</feature>
<evidence type="ECO:0000259" key="3">
    <source>
        <dbReference type="Pfam" id="PF26605"/>
    </source>
</evidence>
<proteinExistence type="predicted"/>
<accession>G4YRX6</accession>
<reference evidence="4 5" key="1">
    <citation type="journal article" date="2006" name="Science">
        <title>Phytophthora genome sequences uncover evolutionary origins and mechanisms of pathogenesis.</title>
        <authorList>
            <person name="Tyler B.M."/>
            <person name="Tripathy S."/>
            <person name="Zhang X."/>
            <person name="Dehal P."/>
            <person name="Jiang R.H."/>
            <person name="Aerts A."/>
            <person name="Arredondo F.D."/>
            <person name="Baxter L."/>
            <person name="Bensasson D."/>
            <person name="Beynon J.L."/>
            <person name="Chapman J."/>
            <person name="Damasceno C.M."/>
            <person name="Dorrance A.E."/>
            <person name="Dou D."/>
            <person name="Dickerman A.W."/>
            <person name="Dubchak I.L."/>
            <person name="Garbelotto M."/>
            <person name="Gijzen M."/>
            <person name="Gordon S.G."/>
            <person name="Govers F."/>
            <person name="Grunwald N.J."/>
            <person name="Huang W."/>
            <person name="Ivors K.L."/>
            <person name="Jones R.W."/>
            <person name="Kamoun S."/>
            <person name="Krampis K."/>
            <person name="Lamour K.H."/>
            <person name="Lee M.K."/>
            <person name="McDonald W.H."/>
            <person name="Medina M."/>
            <person name="Meijer H.J."/>
            <person name="Nordberg E.K."/>
            <person name="Maclean D.J."/>
            <person name="Ospina-Giraldo M.D."/>
            <person name="Morris P.F."/>
            <person name="Phuntumart V."/>
            <person name="Putnam N.H."/>
            <person name="Rash S."/>
            <person name="Rose J.K."/>
            <person name="Sakihama Y."/>
            <person name="Salamov A.A."/>
            <person name="Savidor A."/>
            <person name="Scheuring C.F."/>
            <person name="Smith B.M."/>
            <person name="Sobral B.W."/>
            <person name="Terry A."/>
            <person name="Torto-Alalibo T.A."/>
            <person name="Win J."/>
            <person name="Xu Z."/>
            <person name="Zhang H."/>
            <person name="Grigoriev I.V."/>
            <person name="Rokhsar D.S."/>
            <person name="Boore J.L."/>
        </authorList>
    </citation>
    <scope>NUCLEOTIDE SEQUENCE [LARGE SCALE GENOMIC DNA]</scope>
    <source>
        <strain evidence="4 5">P6497</strain>
    </source>
</reference>
<dbReference type="Pfam" id="PF26605">
    <property type="entry name" value="WLGC"/>
    <property type="match status" value="1"/>
</dbReference>
<feature type="compositionally biased region" description="Pro residues" evidence="1">
    <location>
        <begin position="612"/>
        <end position="629"/>
    </location>
</feature>
<feature type="transmembrane region" description="Helical" evidence="2">
    <location>
        <begin position="171"/>
        <end position="194"/>
    </location>
</feature>
<feature type="region of interest" description="Disordered" evidence="1">
    <location>
        <begin position="592"/>
        <end position="651"/>
    </location>
</feature>
<dbReference type="InterPro" id="IPR058256">
    <property type="entry name" value="WLGC"/>
</dbReference>
<feature type="transmembrane region" description="Helical" evidence="2">
    <location>
        <begin position="254"/>
        <end position="275"/>
    </location>
</feature>
<feature type="compositionally biased region" description="Polar residues" evidence="1">
    <location>
        <begin position="592"/>
        <end position="604"/>
    </location>
</feature>
<feature type="transmembrane region" description="Helical" evidence="2">
    <location>
        <begin position="120"/>
        <end position="140"/>
    </location>
</feature>
<sequence>MAVAPQTPPSECLRAPTTTLRPRSVRSKCATCIPNRKIHPTKAAFADIKVPLKFTLSGLRVKALLVLVGAMATVCVGWTSWLILLIVKPNETVNWVMKTQDFGNGSFWLMVDAPAEMNRLAVGGYSLVWLLYCAVLVRAIRRQSRRVWMKIADLAVEPLILSVVLEDGSPLGLLVTITAIVAMNALSCAVMMLLPDSYTGLTEVIVDITFSLDRAKLTINMEVFPLGAFEREATVMVNPVQTDIIYKTLKSLQISSTFVLITRVGVSFVFAYRLFHAVELIRNPEKRPARLYPKRNRVSIAFFLLVVVGLVAFVEESVRTSSIACQAHPECAVKAHRWTILVEGSLIQSPCRALIDGDIAPKTYDGWMSPVDVTTKVVQLASTGDLRTIKLTSRYLPVLPEELRWCREMQYVSLMYTYTETLPSWANEFVNLEYLYIEGMSNSSLIELPDDLFKDMTSLTFLHLGMHLNLQELPSFDGLKHLKALVLAPLVTLTELPSFDGVYHLERLEMSTLPTITVLPDLKPLQKLKSFIARDRGTWCCNGFLGDCDLSDSICNASAVSYRSDLMATNATLSTLAKFNVTVCQPLEAQTSDSTSRKLSISTSETKRGGPGPGPPSPGGLGGPPPPGSEPLSRMGPPPNSETEVRHQVRKRGLQDRVRIVVMVVQALVKVGMQVQGCRRENLSHTSGDAEAMCYNARYTAISCDASADAIEMRRRQIQQRVGDKCNPEYEAWLGCK</sequence>
<dbReference type="Gene3D" id="3.80.10.10">
    <property type="entry name" value="Ribonuclease Inhibitor"/>
    <property type="match status" value="1"/>
</dbReference>
<dbReference type="SMR" id="G4YRX6"/>
<dbReference type="InParanoid" id="G4YRX6"/>
<gene>
    <name evidence="4" type="ORF">PHYSODRAFT_295548</name>
</gene>
<dbReference type="KEGG" id="psoj:PHYSODRAFT_295548"/>
<keyword evidence="2" id="KW-0812">Transmembrane</keyword>
<evidence type="ECO:0000256" key="1">
    <source>
        <dbReference type="SAM" id="MobiDB-lite"/>
    </source>
</evidence>
<name>G4YRX6_PHYSP</name>
<feature type="transmembrane region" description="Helical" evidence="2">
    <location>
        <begin position="63"/>
        <end position="87"/>
    </location>
</feature>
<dbReference type="AlphaFoldDB" id="G4YRX6"/>
<dbReference type="EMBL" id="JH159152">
    <property type="protein sequence ID" value="EGZ22953.1"/>
    <property type="molecule type" value="Genomic_DNA"/>
</dbReference>
<feature type="transmembrane region" description="Helical" evidence="2">
    <location>
        <begin position="296"/>
        <end position="314"/>
    </location>
</feature>
<dbReference type="Proteomes" id="UP000002640">
    <property type="component" value="Unassembled WGS sequence"/>
</dbReference>
<keyword evidence="2" id="KW-0472">Membrane</keyword>
<keyword evidence="5" id="KW-1185">Reference proteome</keyword>
<evidence type="ECO:0000313" key="5">
    <source>
        <dbReference type="Proteomes" id="UP000002640"/>
    </source>
</evidence>
<dbReference type="RefSeq" id="XP_009518241.1">
    <property type="nucleotide sequence ID" value="XM_009519946.1"/>
</dbReference>
<evidence type="ECO:0000256" key="2">
    <source>
        <dbReference type="SAM" id="Phobius"/>
    </source>
</evidence>
<protein>
    <recommendedName>
        <fullName evidence="3">WLGC domain-containing protein</fullName>
    </recommendedName>
</protein>
<dbReference type="SUPFAM" id="SSF52058">
    <property type="entry name" value="L domain-like"/>
    <property type="match status" value="1"/>
</dbReference>